<feature type="domain" description="F-box" evidence="2">
    <location>
        <begin position="86"/>
        <end position="132"/>
    </location>
</feature>
<dbReference type="InterPro" id="IPR001810">
    <property type="entry name" value="F-box_dom"/>
</dbReference>
<accession>A0AAD5VUX1</accession>
<dbReference type="SUPFAM" id="SSF81383">
    <property type="entry name" value="F-box domain"/>
    <property type="match status" value="1"/>
</dbReference>
<name>A0AAD5VUX1_9AGAR</name>
<dbReference type="Gene3D" id="1.20.1280.50">
    <property type="match status" value="1"/>
</dbReference>
<organism evidence="3 4">
    <name type="scientific">Leucocoprinus birnbaumii</name>
    <dbReference type="NCBI Taxonomy" id="56174"/>
    <lineage>
        <taxon>Eukaryota</taxon>
        <taxon>Fungi</taxon>
        <taxon>Dikarya</taxon>
        <taxon>Basidiomycota</taxon>
        <taxon>Agaricomycotina</taxon>
        <taxon>Agaricomycetes</taxon>
        <taxon>Agaricomycetidae</taxon>
        <taxon>Agaricales</taxon>
        <taxon>Agaricineae</taxon>
        <taxon>Agaricaceae</taxon>
        <taxon>Leucocoprinus</taxon>
    </lineage>
</organism>
<keyword evidence="1" id="KW-0175">Coiled coil</keyword>
<protein>
    <recommendedName>
        <fullName evidence="2">F-box domain-containing protein</fullName>
    </recommendedName>
</protein>
<proteinExistence type="predicted"/>
<evidence type="ECO:0000256" key="1">
    <source>
        <dbReference type="SAM" id="Coils"/>
    </source>
</evidence>
<keyword evidence="4" id="KW-1185">Reference proteome</keyword>
<dbReference type="AlphaFoldDB" id="A0AAD5VUX1"/>
<evidence type="ECO:0000313" key="4">
    <source>
        <dbReference type="Proteomes" id="UP001213000"/>
    </source>
</evidence>
<evidence type="ECO:0000313" key="3">
    <source>
        <dbReference type="EMBL" id="KAJ3570603.1"/>
    </source>
</evidence>
<gene>
    <name evidence="3" type="ORF">NP233_g4291</name>
</gene>
<sequence length="533" mass="59924">MTSSFGDGISLCYGVTSVRLREATPKLLLLPSTTPAYYAGMNTPLGDECRFIESTITRISAEIDALFRQKANLSQRLNTLRAHPSVLPPETLATIFEYVSGAAVHERSTVASVCSHWHHVVHSTPSLWTSVTASLRQNRGVERMDYYREKAQGMPLSVTLHGWSLYTFQGHAPIPHQEHDYPIMRVLLVSMPRSLRLLEINCVNPFIWSLIEKYSSDSQGFSQLEELKLSFSFHHSKMGSSSTPLFPGSRLTSVKLRGRATLLVNMETRVQLDHVTRYEEGSDSVLHGMKGLLRFPSIRSFKWSSTRQPGIPEIVGPDIQLPNLTSQVSLPSLKTLLWSCTDASSATRVMQYIRLPSLQNLDWQEKEHQSESNSDFPNARHAFFSSMSQLHTVRLFFGSDTPELLSCVPSVESLEIKYAGGPAGMLEPFFRQMVISAGTNRLLPRLRDMTMQFSTLTSLAELDALVDMLVARSGHLLSGDSCLKDFSFHSRALSPITSVLHENHVGILKQLINDGLKFEIWEHRYRPSRKFSL</sequence>
<evidence type="ECO:0000259" key="2">
    <source>
        <dbReference type="Pfam" id="PF12937"/>
    </source>
</evidence>
<reference evidence="3" key="1">
    <citation type="submission" date="2022-07" db="EMBL/GenBank/DDBJ databases">
        <title>Genome Sequence of Leucocoprinus birnbaumii.</title>
        <authorList>
            <person name="Buettner E."/>
        </authorList>
    </citation>
    <scope>NUCLEOTIDE SEQUENCE</scope>
    <source>
        <strain evidence="3">VT141</strain>
    </source>
</reference>
<dbReference type="EMBL" id="JANIEX010000228">
    <property type="protein sequence ID" value="KAJ3570603.1"/>
    <property type="molecule type" value="Genomic_DNA"/>
</dbReference>
<comment type="caution">
    <text evidence="3">The sequence shown here is derived from an EMBL/GenBank/DDBJ whole genome shotgun (WGS) entry which is preliminary data.</text>
</comment>
<dbReference type="Proteomes" id="UP001213000">
    <property type="component" value="Unassembled WGS sequence"/>
</dbReference>
<dbReference type="Pfam" id="PF12937">
    <property type="entry name" value="F-box-like"/>
    <property type="match status" value="1"/>
</dbReference>
<feature type="coiled-coil region" evidence="1">
    <location>
        <begin position="56"/>
        <end position="83"/>
    </location>
</feature>
<dbReference type="InterPro" id="IPR036047">
    <property type="entry name" value="F-box-like_dom_sf"/>
</dbReference>